<dbReference type="EMBL" id="CAJOAY010000903">
    <property type="protein sequence ID" value="CAF3757460.1"/>
    <property type="molecule type" value="Genomic_DNA"/>
</dbReference>
<evidence type="ECO:0000313" key="6">
    <source>
        <dbReference type="Proteomes" id="UP000663868"/>
    </source>
</evidence>
<evidence type="ECO:0000256" key="1">
    <source>
        <dbReference type="ARBA" id="ARBA00022741"/>
    </source>
</evidence>
<evidence type="ECO:0000256" key="2">
    <source>
        <dbReference type="ARBA" id="ARBA00022840"/>
    </source>
</evidence>
<name>A0A819VZE8_9BILA</name>
<evidence type="ECO:0000313" key="4">
    <source>
        <dbReference type="EMBL" id="CAF3757460.1"/>
    </source>
</evidence>
<dbReference type="Proteomes" id="UP000663881">
    <property type="component" value="Unassembled WGS sequence"/>
</dbReference>
<dbReference type="Gene3D" id="6.10.20.150">
    <property type="match status" value="1"/>
</dbReference>
<dbReference type="InterPro" id="IPR050168">
    <property type="entry name" value="AAA_ATPase_domain"/>
</dbReference>
<dbReference type="SUPFAM" id="SSF52540">
    <property type="entry name" value="P-loop containing nucleoside triphosphate hydrolases"/>
    <property type="match status" value="1"/>
</dbReference>
<dbReference type="GO" id="GO:0031593">
    <property type="term" value="F:polyubiquitin modification-dependent protein binding"/>
    <property type="evidence" value="ECO:0007669"/>
    <property type="project" value="TreeGrafter"/>
</dbReference>
<dbReference type="GO" id="GO:0097352">
    <property type="term" value="P:autophagosome maturation"/>
    <property type="evidence" value="ECO:0007669"/>
    <property type="project" value="TreeGrafter"/>
</dbReference>
<evidence type="ECO:0000313" key="5">
    <source>
        <dbReference type="EMBL" id="CAF4118112.1"/>
    </source>
</evidence>
<dbReference type="PANTHER" id="PTHR23077:SF171">
    <property type="entry name" value="NUCLEAR VALOSIN-CONTAINING PROTEIN-LIKE"/>
    <property type="match status" value="1"/>
</dbReference>
<dbReference type="PANTHER" id="PTHR23077">
    <property type="entry name" value="AAA-FAMILY ATPASE"/>
    <property type="match status" value="1"/>
</dbReference>
<comment type="caution">
    <text evidence="5">The sequence shown here is derived from an EMBL/GenBank/DDBJ whole genome shotgun (WGS) entry which is preliminary data.</text>
</comment>
<reference evidence="5" key="1">
    <citation type="submission" date="2021-02" db="EMBL/GenBank/DDBJ databases">
        <authorList>
            <person name="Nowell W R."/>
        </authorList>
    </citation>
    <scope>NUCLEOTIDE SEQUENCE</scope>
</reference>
<dbReference type="Gene3D" id="3.40.50.300">
    <property type="entry name" value="P-loop containing nucleotide triphosphate hydrolases"/>
    <property type="match status" value="1"/>
</dbReference>
<dbReference type="GO" id="GO:0030970">
    <property type="term" value="P:retrograde protein transport, ER to cytosol"/>
    <property type="evidence" value="ECO:0007669"/>
    <property type="project" value="TreeGrafter"/>
</dbReference>
<organism evidence="5 6">
    <name type="scientific">Adineta steineri</name>
    <dbReference type="NCBI Taxonomy" id="433720"/>
    <lineage>
        <taxon>Eukaryota</taxon>
        <taxon>Metazoa</taxon>
        <taxon>Spiralia</taxon>
        <taxon>Gnathifera</taxon>
        <taxon>Rotifera</taxon>
        <taxon>Eurotatoria</taxon>
        <taxon>Bdelloidea</taxon>
        <taxon>Adinetida</taxon>
        <taxon>Adinetidae</taxon>
        <taxon>Adineta</taxon>
    </lineage>
</organism>
<gene>
    <name evidence="5" type="ORF">KXQ929_LOCUS35476</name>
    <name evidence="4" type="ORF">OKA104_LOCUS16048</name>
</gene>
<dbReference type="GO" id="GO:0005634">
    <property type="term" value="C:nucleus"/>
    <property type="evidence" value="ECO:0007669"/>
    <property type="project" value="TreeGrafter"/>
</dbReference>
<dbReference type="AlphaFoldDB" id="A0A819VZE8"/>
<dbReference type="InterPro" id="IPR027417">
    <property type="entry name" value="P-loop_NTPase"/>
</dbReference>
<dbReference type="GO" id="GO:0034098">
    <property type="term" value="C:VCP-NPL4-UFD1 AAA ATPase complex"/>
    <property type="evidence" value="ECO:0007669"/>
    <property type="project" value="TreeGrafter"/>
</dbReference>
<accession>A0A819VZE8</accession>
<dbReference type="InterPro" id="IPR003959">
    <property type="entry name" value="ATPase_AAA_core"/>
</dbReference>
<dbReference type="EMBL" id="CAJOBB010005161">
    <property type="protein sequence ID" value="CAF4118112.1"/>
    <property type="molecule type" value="Genomic_DNA"/>
</dbReference>
<dbReference type="Proteomes" id="UP000663868">
    <property type="component" value="Unassembled WGS sequence"/>
</dbReference>
<sequence>MTPSRGVLLYGPPGCGKILLAKAIDNEGQTNFISIKGPHVLTIQSGGSEDHIRDVLDKARQAAPCVLFFDELDSIGKARGGLADRVMNHILTEMDRMDPKENVFIIGATSRPNIIDSAVLEPAALRKSPVAKDVDMNLLASQTNGFTDANLTEICQRASKLAIREQVLKKNKCEEEQQHTRQIAMESDKPDPVLEIRHDHFQEAIQFLLNHPYNI</sequence>
<evidence type="ECO:0000259" key="3">
    <source>
        <dbReference type="SMART" id="SM00382"/>
    </source>
</evidence>
<dbReference type="GO" id="GO:0005524">
    <property type="term" value="F:ATP binding"/>
    <property type="evidence" value="ECO:0007669"/>
    <property type="project" value="UniProtKB-KW"/>
</dbReference>
<protein>
    <recommendedName>
        <fullName evidence="3">AAA+ ATPase domain-containing protein</fullName>
    </recommendedName>
</protein>
<dbReference type="Pfam" id="PF00004">
    <property type="entry name" value="AAA"/>
    <property type="match status" value="1"/>
</dbReference>
<keyword evidence="1" id="KW-0547">Nucleotide-binding</keyword>
<keyword evidence="2" id="KW-0067">ATP-binding</keyword>
<dbReference type="InterPro" id="IPR003593">
    <property type="entry name" value="AAA+_ATPase"/>
</dbReference>
<proteinExistence type="predicted"/>
<feature type="domain" description="AAA+ ATPase" evidence="3">
    <location>
        <begin position="3"/>
        <end position="135"/>
    </location>
</feature>
<dbReference type="GO" id="GO:0005829">
    <property type="term" value="C:cytosol"/>
    <property type="evidence" value="ECO:0007669"/>
    <property type="project" value="TreeGrafter"/>
</dbReference>
<dbReference type="GO" id="GO:0051228">
    <property type="term" value="P:mitotic spindle disassembly"/>
    <property type="evidence" value="ECO:0007669"/>
    <property type="project" value="TreeGrafter"/>
</dbReference>
<dbReference type="GO" id="GO:0016887">
    <property type="term" value="F:ATP hydrolysis activity"/>
    <property type="evidence" value="ECO:0007669"/>
    <property type="project" value="InterPro"/>
</dbReference>
<dbReference type="SMART" id="SM00382">
    <property type="entry name" value="AAA"/>
    <property type="match status" value="1"/>
</dbReference>